<dbReference type="Proteomes" id="UP001482513">
    <property type="component" value="Unassembled WGS sequence"/>
</dbReference>
<dbReference type="RefSeq" id="WP_190699209.1">
    <property type="nucleotide sequence ID" value="NZ_JAMPKX010000001.1"/>
</dbReference>
<gene>
    <name evidence="3" type="ORF">NC992_03005</name>
</gene>
<dbReference type="EMBL" id="JAMPKX010000001">
    <property type="protein sequence ID" value="MEP0945832.1"/>
    <property type="molecule type" value="Genomic_DNA"/>
</dbReference>
<dbReference type="PROSITE" id="PS51257">
    <property type="entry name" value="PROKAR_LIPOPROTEIN"/>
    <property type="match status" value="1"/>
</dbReference>
<proteinExistence type="predicted"/>
<evidence type="ECO:0000256" key="1">
    <source>
        <dbReference type="SAM" id="MobiDB-lite"/>
    </source>
</evidence>
<feature type="signal peptide" evidence="2">
    <location>
        <begin position="1"/>
        <end position="20"/>
    </location>
</feature>
<name>A0ABV0JZ71_9CYAN</name>
<organism evidence="3 4">
    <name type="scientific">Leptolyngbya subtilissima DQ-A4</name>
    <dbReference type="NCBI Taxonomy" id="2933933"/>
    <lineage>
        <taxon>Bacteria</taxon>
        <taxon>Bacillati</taxon>
        <taxon>Cyanobacteriota</taxon>
        <taxon>Cyanophyceae</taxon>
        <taxon>Leptolyngbyales</taxon>
        <taxon>Leptolyngbyaceae</taxon>
        <taxon>Leptolyngbya group</taxon>
        <taxon>Leptolyngbya</taxon>
    </lineage>
</organism>
<evidence type="ECO:0000256" key="2">
    <source>
        <dbReference type="SAM" id="SignalP"/>
    </source>
</evidence>
<keyword evidence="4" id="KW-1185">Reference proteome</keyword>
<feature type="compositionally biased region" description="Low complexity" evidence="1">
    <location>
        <begin position="25"/>
        <end position="38"/>
    </location>
</feature>
<feature type="chain" id="PRO_5046120934" evidence="2">
    <location>
        <begin position="21"/>
        <end position="228"/>
    </location>
</feature>
<sequence length="228" mass="23770">MTTQTKVATALLLVMGLVSACDRQPPTATSAPLATPVAEGPPPPPEGAFLAQMSPTQTSQLTSLGIEVVVPGQVPPSFAIVEMRVDSSDSGPGYLVVYQSNASEAEASGQGSQCFAVEFAAQGIGSSPATENRLPIQPPLFDDQGYGLNYGPYTDANLRAEFPDSNLFTDWMIGLSGAYRLVGATYIGDLFESLQACEDVSPEEAVALAESFTVLTADPMAEPSDSTP</sequence>
<accession>A0ABV0JZ71</accession>
<comment type="caution">
    <text evidence="3">The sequence shown here is derived from an EMBL/GenBank/DDBJ whole genome shotgun (WGS) entry which is preliminary data.</text>
</comment>
<feature type="region of interest" description="Disordered" evidence="1">
    <location>
        <begin position="24"/>
        <end position="51"/>
    </location>
</feature>
<reference evidence="3 4" key="1">
    <citation type="submission" date="2022-04" db="EMBL/GenBank/DDBJ databases">
        <title>Positive selection, recombination, and allopatry shape intraspecific diversity of widespread and dominant cyanobacteria.</title>
        <authorList>
            <person name="Wei J."/>
            <person name="Shu W."/>
            <person name="Hu C."/>
        </authorList>
    </citation>
    <scope>NUCLEOTIDE SEQUENCE [LARGE SCALE GENOMIC DNA]</scope>
    <source>
        <strain evidence="3 4">DQ-A4</strain>
    </source>
</reference>
<evidence type="ECO:0000313" key="3">
    <source>
        <dbReference type="EMBL" id="MEP0945832.1"/>
    </source>
</evidence>
<keyword evidence="2" id="KW-0732">Signal</keyword>
<protein>
    <submittedName>
        <fullName evidence="3">Uncharacterized protein</fullName>
    </submittedName>
</protein>
<evidence type="ECO:0000313" key="4">
    <source>
        <dbReference type="Proteomes" id="UP001482513"/>
    </source>
</evidence>